<evidence type="ECO:0000256" key="1">
    <source>
        <dbReference type="ARBA" id="ARBA00009673"/>
    </source>
</evidence>
<feature type="short sequence motif" description="Gly-cisPro motif, important for rejection of L-amino acids" evidence="4">
    <location>
        <begin position="138"/>
        <end position="139"/>
    </location>
</feature>
<dbReference type="SUPFAM" id="SSF69500">
    <property type="entry name" value="DTD-like"/>
    <property type="match status" value="1"/>
</dbReference>
<dbReference type="PANTHER" id="PTHR10472:SF5">
    <property type="entry name" value="D-AMINOACYL-TRNA DEACYLASE 1"/>
    <property type="match status" value="1"/>
</dbReference>
<dbReference type="PANTHER" id="PTHR10472">
    <property type="entry name" value="D-TYROSYL-TRNA TYR DEACYLASE"/>
    <property type="match status" value="1"/>
</dbReference>
<accession>A0ABV1GD78</accession>
<reference evidence="5 6" key="1">
    <citation type="submission" date="2024-03" db="EMBL/GenBank/DDBJ databases">
        <title>Human intestinal bacterial collection.</title>
        <authorList>
            <person name="Pauvert C."/>
            <person name="Hitch T.C.A."/>
            <person name="Clavel T."/>
        </authorList>
    </citation>
    <scope>NUCLEOTIDE SEQUENCE [LARGE SCALE GENOMIC DNA]</scope>
    <source>
        <strain evidence="5 6">CLA-JM-H11</strain>
    </source>
</reference>
<keyword evidence="3 4" id="KW-0378">Hydrolase</keyword>
<keyword evidence="4" id="KW-0963">Cytoplasm</keyword>
<dbReference type="Gene3D" id="3.50.80.10">
    <property type="entry name" value="D-tyrosyl-tRNA(Tyr) deacylase"/>
    <property type="match status" value="1"/>
</dbReference>
<dbReference type="InterPro" id="IPR023509">
    <property type="entry name" value="DTD-like_sf"/>
</dbReference>
<sequence length="151" mass="16608">MKAVLQRVRSASVVINGAETRSIGPGLVILLGVSDTDSTAMCEKLAHKCAGLRIFDDENGNLNVSAEEKRYEAMIISNFTLYGDTKKGKRPSFIRAAKPPLSVDCYEEFVRQMHQTGLRRVVSGEFGADMQVSLVNDGPVTIVIETDDWSR</sequence>
<comment type="catalytic activity">
    <reaction evidence="4">
        <text>glycyl-tRNA(Ala) + H2O = tRNA(Ala) + glycine + H(+)</text>
        <dbReference type="Rhea" id="RHEA:53744"/>
        <dbReference type="Rhea" id="RHEA-COMP:9657"/>
        <dbReference type="Rhea" id="RHEA-COMP:13640"/>
        <dbReference type="ChEBI" id="CHEBI:15377"/>
        <dbReference type="ChEBI" id="CHEBI:15378"/>
        <dbReference type="ChEBI" id="CHEBI:57305"/>
        <dbReference type="ChEBI" id="CHEBI:78442"/>
        <dbReference type="ChEBI" id="CHEBI:78522"/>
    </reaction>
</comment>
<dbReference type="GO" id="GO:0051499">
    <property type="term" value="F:D-aminoacyl-tRNA deacylase activity"/>
    <property type="evidence" value="ECO:0007669"/>
    <property type="project" value="UniProtKB-EC"/>
</dbReference>
<dbReference type="NCBIfam" id="TIGR00256">
    <property type="entry name" value="D-aminoacyl-tRNA deacylase"/>
    <property type="match status" value="1"/>
</dbReference>
<comment type="domain">
    <text evidence="4">A Gly-cisPro motif from one monomer fits into the active site of the other monomer to allow specific chiral rejection of L-amino acids.</text>
</comment>
<proteinExistence type="inferred from homology"/>
<keyword evidence="2 4" id="KW-0820">tRNA-binding</keyword>
<keyword evidence="6" id="KW-1185">Reference proteome</keyword>
<dbReference type="RefSeq" id="WP_349215225.1">
    <property type="nucleotide sequence ID" value="NZ_JBBMFA010000069.1"/>
</dbReference>
<organism evidence="5 6">
    <name type="scientific">Ruthenibacterium intestinale</name>
    <dbReference type="NCBI Taxonomy" id="3133163"/>
    <lineage>
        <taxon>Bacteria</taxon>
        <taxon>Bacillati</taxon>
        <taxon>Bacillota</taxon>
        <taxon>Clostridia</taxon>
        <taxon>Eubacteriales</taxon>
        <taxon>Oscillospiraceae</taxon>
        <taxon>Ruthenibacterium</taxon>
    </lineage>
</organism>
<name>A0ABV1GD78_9FIRM</name>
<comment type="subcellular location">
    <subcellularLocation>
        <location evidence="4">Cytoplasm</location>
    </subcellularLocation>
</comment>
<evidence type="ECO:0000313" key="6">
    <source>
        <dbReference type="Proteomes" id="UP001477672"/>
    </source>
</evidence>
<evidence type="ECO:0000256" key="4">
    <source>
        <dbReference type="HAMAP-Rule" id="MF_00518"/>
    </source>
</evidence>
<comment type="catalytic activity">
    <reaction evidence="4">
        <text>a D-aminoacyl-tRNA + H2O = a tRNA + a D-alpha-amino acid + H(+)</text>
        <dbReference type="Rhea" id="RHEA:13953"/>
        <dbReference type="Rhea" id="RHEA-COMP:10123"/>
        <dbReference type="Rhea" id="RHEA-COMP:10124"/>
        <dbReference type="ChEBI" id="CHEBI:15377"/>
        <dbReference type="ChEBI" id="CHEBI:15378"/>
        <dbReference type="ChEBI" id="CHEBI:59871"/>
        <dbReference type="ChEBI" id="CHEBI:78442"/>
        <dbReference type="ChEBI" id="CHEBI:79333"/>
        <dbReference type="EC" id="3.1.1.96"/>
    </reaction>
</comment>
<comment type="caution">
    <text evidence="5">The sequence shown here is derived from an EMBL/GenBank/DDBJ whole genome shotgun (WGS) entry which is preliminary data.</text>
</comment>
<keyword evidence="4" id="KW-0694">RNA-binding</keyword>
<dbReference type="EC" id="3.1.1.96" evidence="4"/>
<gene>
    <name evidence="4 5" type="primary">dtd</name>
    <name evidence="5" type="ORF">WMO24_05000</name>
</gene>
<evidence type="ECO:0000256" key="3">
    <source>
        <dbReference type="ARBA" id="ARBA00022801"/>
    </source>
</evidence>
<dbReference type="EMBL" id="JBBMFA010000069">
    <property type="protein sequence ID" value="MEQ2519790.1"/>
    <property type="molecule type" value="Genomic_DNA"/>
</dbReference>
<dbReference type="InterPro" id="IPR003732">
    <property type="entry name" value="Daa-tRNA_deacyls_DTD"/>
</dbReference>
<dbReference type="Proteomes" id="UP001477672">
    <property type="component" value="Unassembled WGS sequence"/>
</dbReference>
<dbReference type="EC" id="3.1.1.-" evidence="4"/>
<dbReference type="HAMAP" id="MF_00518">
    <property type="entry name" value="Deacylase_Dtd"/>
    <property type="match status" value="1"/>
</dbReference>
<comment type="subunit">
    <text evidence="4">Homodimer.</text>
</comment>
<comment type="function">
    <text evidence="4">An aminoacyl-tRNA editing enzyme that deacylates mischarged D-aminoacyl-tRNAs. Also deacylates mischarged glycyl-tRNA(Ala), protecting cells against glycine mischarging by AlaRS. Acts via tRNA-based rather than protein-based catalysis; rejects L-amino acids rather than detecting D-amino acids in the active site. By recycling D-aminoacyl-tRNA to D-amino acids and free tRNA molecules, this enzyme counteracts the toxicity associated with the formation of D-aminoacyl-tRNA entities in vivo and helps enforce protein L-homochirality.</text>
</comment>
<protein>
    <recommendedName>
        <fullName evidence="4">D-aminoacyl-tRNA deacylase</fullName>
        <shortName evidence="4">DTD</shortName>
        <ecNumber evidence="4">3.1.1.96</ecNumber>
    </recommendedName>
    <alternativeName>
        <fullName evidence="4">Gly-tRNA(Ala) deacylase</fullName>
        <ecNumber evidence="4">3.1.1.-</ecNumber>
    </alternativeName>
</protein>
<dbReference type="Pfam" id="PF02580">
    <property type="entry name" value="Tyr_Deacylase"/>
    <property type="match status" value="1"/>
</dbReference>
<evidence type="ECO:0000313" key="5">
    <source>
        <dbReference type="EMBL" id="MEQ2519790.1"/>
    </source>
</evidence>
<evidence type="ECO:0000256" key="2">
    <source>
        <dbReference type="ARBA" id="ARBA00022555"/>
    </source>
</evidence>
<comment type="similarity">
    <text evidence="1 4">Belongs to the DTD family.</text>
</comment>